<dbReference type="GO" id="GO:0000932">
    <property type="term" value="C:P-body"/>
    <property type="evidence" value="ECO:0007669"/>
    <property type="project" value="TreeGrafter"/>
</dbReference>
<keyword evidence="13" id="KW-1185">Reference proteome</keyword>
<name>A0A2K6UMX1_SAIBB</name>
<reference evidence="12" key="2">
    <citation type="submission" date="2025-09" db="UniProtKB">
        <authorList>
            <consortium name="Ensembl"/>
        </authorList>
    </citation>
    <scope>IDENTIFICATION</scope>
</reference>
<dbReference type="Ensembl" id="ENSSBOT00000050119.1">
    <property type="protein sequence ID" value="ENSSBOP00000033207.1"/>
    <property type="gene ID" value="ENSSBOG00000032780.1"/>
</dbReference>
<dbReference type="PROSITE" id="PS51747">
    <property type="entry name" value="CYT_DCMP_DEAMINASES_2"/>
    <property type="match status" value="2"/>
</dbReference>
<dbReference type="GO" id="GO:0045869">
    <property type="term" value="P:negative regulation of single stranded viral RNA replication via double stranded DNA intermediate"/>
    <property type="evidence" value="ECO:0007669"/>
    <property type="project" value="TreeGrafter"/>
</dbReference>
<evidence type="ECO:0000313" key="12">
    <source>
        <dbReference type="Ensembl" id="ENSSBOP00000033207.1"/>
    </source>
</evidence>
<dbReference type="InterPro" id="IPR050610">
    <property type="entry name" value="APOBEC_Cyt_Deaminase"/>
</dbReference>
<dbReference type="CDD" id="cd01283">
    <property type="entry name" value="cytidine_deaminase"/>
    <property type="match status" value="1"/>
</dbReference>
<dbReference type="FunFam" id="3.40.140.10:FF:000029">
    <property type="entry name" value="DNA dC-&gt;dU-editing enzyme APOBEC-3G"/>
    <property type="match status" value="1"/>
</dbReference>
<keyword evidence="6" id="KW-0862">Zinc</keyword>
<feature type="domain" description="CMP/dCMP-type deaminase" evidence="11">
    <location>
        <begin position="105"/>
        <end position="252"/>
    </location>
</feature>
<dbReference type="Gene3D" id="3.40.140.10">
    <property type="entry name" value="Cytidine Deaminase, domain 2"/>
    <property type="match status" value="2"/>
</dbReference>
<sequence length="304" mass="36433">MYFLSWFRGKLLPACKRSQITWFVSWNPCLYCVAKVAEFLAEHPNVTLTVSTARLYCYWKKDWRRALRKLCQTGARVKIMDYEEFEYCWENFVYKEYKPSMCWDKDNYGFLRRKLQEILRHPMNAMYPGIFYFHFRNLRKAYGRNETWLCFTVEGIMNGSIVSGKSGVFRNQVGSDPSCHAEMCFLSWFRHNMLSPNKDYEVTWYASWSPCPKCAGPVAEFLARHRNVRLTIFTARLYYFWNPDFQQGLRRLSQEGASVLIMDYEDFEYCWDNFVYNDGQTFKPWKILQDNSLSLHITLQEILQ</sequence>
<dbReference type="PANTHER" id="PTHR13857:SF45">
    <property type="entry name" value="DNA DC-DU-EDITING ENZYME APOBEC-3F"/>
    <property type="match status" value="1"/>
</dbReference>
<dbReference type="SUPFAM" id="SSF53927">
    <property type="entry name" value="Cytidine deaminase-like"/>
    <property type="match status" value="1"/>
</dbReference>
<organism evidence="12 13">
    <name type="scientific">Saimiri boliviensis boliviensis</name>
    <name type="common">Bolivian squirrel monkey</name>
    <dbReference type="NCBI Taxonomy" id="39432"/>
    <lineage>
        <taxon>Eukaryota</taxon>
        <taxon>Metazoa</taxon>
        <taxon>Chordata</taxon>
        <taxon>Craniata</taxon>
        <taxon>Vertebrata</taxon>
        <taxon>Euteleostomi</taxon>
        <taxon>Mammalia</taxon>
        <taxon>Eutheria</taxon>
        <taxon>Euarchontoglires</taxon>
        <taxon>Primates</taxon>
        <taxon>Haplorrhini</taxon>
        <taxon>Platyrrhini</taxon>
        <taxon>Cebidae</taxon>
        <taxon>Saimiriinae</taxon>
        <taxon>Saimiri</taxon>
    </lineage>
</organism>
<evidence type="ECO:0000256" key="5">
    <source>
        <dbReference type="ARBA" id="ARBA00022801"/>
    </source>
</evidence>
<accession>A0A2K6UMX1</accession>
<dbReference type="InterPro" id="IPR016192">
    <property type="entry name" value="APOBEC/CMP_deaminase_Zn-bd"/>
</dbReference>
<evidence type="ECO:0000259" key="11">
    <source>
        <dbReference type="PROSITE" id="PS51747"/>
    </source>
</evidence>
<dbReference type="InterPro" id="IPR016193">
    <property type="entry name" value="Cytidine_deaminase-like"/>
</dbReference>
<comment type="similarity">
    <text evidence="2">Belongs to the cytidine and deoxycytidylate deaminase family.</text>
</comment>
<comment type="cofactor">
    <cofactor evidence="1">
        <name>Zn(2+)</name>
        <dbReference type="ChEBI" id="CHEBI:29105"/>
    </cofactor>
</comment>
<evidence type="ECO:0000256" key="7">
    <source>
        <dbReference type="ARBA" id="ARBA00022859"/>
    </source>
</evidence>
<keyword evidence="7" id="KW-0391">Immunity</keyword>
<dbReference type="STRING" id="39432.ENSSBOP00000033207"/>
<dbReference type="GO" id="GO:0070383">
    <property type="term" value="P:DNA cytosine deamination"/>
    <property type="evidence" value="ECO:0007669"/>
    <property type="project" value="TreeGrafter"/>
</dbReference>
<evidence type="ECO:0000256" key="1">
    <source>
        <dbReference type="ARBA" id="ARBA00001947"/>
    </source>
</evidence>
<dbReference type="Proteomes" id="UP000233220">
    <property type="component" value="Unplaced"/>
</dbReference>
<evidence type="ECO:0000256" key="10">
    <source>
        <dbReference type="ARBA" id="ARBA00049114"/>
    </source>
</evidence>
<dbReference type="GO" id="GO:0004126">
    <property type="term" value="F:cytidine deaminase activity"/>
    <property type="evidence" value="ECO:0007669"/>
    <property type="project" value="TreeGrafter"/>
</dbReference>
<dbReference type="GO" id="GO:0005634">
    <property type="term" value="C:nucleus"/>
    <property type="evidence" value="ECO:0007669"/>
    <property type="project" value="TreeGrafter"/>
</dbReference>
<dbReference type="GeneID" id="101036333"/>
<keyword evidence="4" id="KW-0479">Metal-binding</keyword>
<dbReference type="PANTHER" id="PTHR13857">
    <property type="entry name" value="MRNA EDITING ENZYME"/>
    <property type="match status" value="1"/>
</dbReference>
<dbReference type="GO" id="GO:0016554">
    <property type="term" value="P:cytidine to uridine editing"/>
    <property type="evidence" value="ECO:0007669"/>
    <property type="project" value="TreeGrafter"/>
</dbReference>
<dbReference type="AlphaFoldDB" id="A0A2K6UMX1"/>
<keyword evidence="8" id="KW-0051">Antiviral defense</keyword>
<evidence type="ECO:0000256" key="3">
    <source>
        <dbReference type="ARBA" id="ARBA00022588"/>
    </source>
</evidence>
<evidence type="ECO:0000256" key="6">
    <source>
        <dbReference type="ARBA" id="ARBA00022833"/>
    </source>
</evidence>
<dbReference type="GO" id="GO:0051607">
    <property type="term" value="P:defense response to virus"/>
    <property type="evidence" value="ECO:0007669"/>
    <property type="project" value="UniProtKB-KW"/>
</dbReference>
<dbReference type="GO" id="GO:0008270">
    <property type="term" value="F:zinc ion binding"/>
    <property type="evidence" value="ECO:0007669"/>
    <property type="project" value="InterPro"/>
</dbReference>
<evidence type="ECO:0000256" key="2">
    <source>
        <dbReference type="ARBA" id="ARBA00006576"/>
    </source>
</evidence>
<evidence type="ECO:0000256" key="9">
    <source>
        <dbReference type="ARBA" id="ARBA00029489"/>
    </source>
</evidence>
<dbReference type="GO" id="GO:0045087">
    <property type="term" value="P:innate immune response"/>
    <property type="evidence" value="ECO:0007669"/>
    <property type="project" value="UniProtKB-KW"/>
</dbReference>
<dbReference type="PROSITE" id="PS00903">
    <property type="entry name" value="CYT_DCMP_DEAMINASES_1"/>
    <property type="match status" value="1"/>
</dbReference>
<dbReference type="GeneTree" id="ENSGT00940000162695"/>
<proteinExistence type="inferred from homology"/>
<dbReference type="GO" id="GO:0003723">
    <property type="term" value="F:RNA binding"/>
    <property type="evidence" value="ECO:0007669"/>
    <property type="project" value="TreeGrafter"/>
</dbReference>
<evidence type="ECO:0000256" key="8">
    <source>
        <dbReference type="ARBA" id="ARBA00023118"/>
    </source>
</evidence>
<dbReference type="EC" id="3.5.4.38" evidence="9"/>
<evidence type="ECO:0000256" key="4">
    <source>
        <dbReference type="ARBA" id="ARBA00022723"/>
    </source>
</evidence>
<feature type="domain" description="CMP/dCMP-type deaminase" evidence="11">
    <location>
        <begin position="1"/>
        <end position="70"/>
    </location>
</feature>
<dbReference type="InterPro" id="IPR002125">
    <property type="entry name" value="CMP_dCMP_dom"/>
</dbReference>
<evidence type="ECO:0000313" key="13">
    <source>
        <dbReference type="Proteomes" id="UP000233220"/>
    </source>
</evidence>
<protein>
    <recommendedName>
        <fullName evidence="9">single-stranded DNA cytosine deaminase</fullName>
        <ecNumber evidence="9">3.5.4.38</ecNumber>
    </recommendedName>
</protein>
<dbReference type="Pfam" id="PF18782">
    <property type="entry name" value="NAD2"/>
    <property type="match status" value="2"/>
</dbReference>
<keyword evidence="5" id="KW-0378">Hydrolase</keyword>
<comment type="catalytic activity">
    <reaction evidence="10">
        <text>a 2'-deoxycytidine in single-stranded DNA + H2O + H(+) = a 2'-deoxyuridine in single-stranded DNA + NH4(+)</text>
        <dbReference type="Rhea" id="RHEA:50948"/>
        <dbReference type="Rhea" id="RHEA-COMP:12846"/>
        <dbReference type="Rhea" id="RHEA-COMP:12847"/>
        <dbReference type="ChEBI" id="CHEBI:15377"/>
        <dbReference type="ChEBI" id="CHEBI:15378"/>
        <dbReference type="ChEBI" id="CHEBI:28938"/>
        <dbReference type="ChEBI" id="CHEBI:85452"/>
        <dbReference type="ChEBI" id="CHEBI:133902"/>
        <dbReference type="EC" id="3.5.4.38"/>
    </reaction>
</comment>
<keyword evidence="3" id="KW-0399">Innate immunity</keyword>
<reference evidence="12" key="1">
    <citation type="submission" date="2025-08" db="UniProtKB">
        <authorList>
            <consortium name="Ensembl"/>
        </authorList>
    </citation>
    <scope>IDENTIFICATION</scope>
</reference>